<evidence type="ECO:0000256" key="6">
    <source>
        <dbReference type="HAMAP-Rule" id="MF_00962"/>
    </source>
</evidence>
<dbReference type="InterPro" id="IPR014284">
    <property type="entry name" value="RNA_pol_sigma-70_dom"/>
</dbReference>
<dbReference type="OrthoDB" id="9799825at2"/>
<keyword evidence="2 6" id="KW-0805">Transcription regulation</keyword>
<dbReference type="FunFam" id="1.20.140.160:FF:000001">
    <property type="entry name" value="RNA polymerase sigma factor FliA"/>
    <property type="match status" value="1"/>
</dbReference>
<proteinExistence type="inferred from homology"/>
<comment type="function">
    <text evidence="6">Sigma factors are initiation factors that promote the attachment of RNA polymerase to specific initiation sites and are then released. This sigma factor controls the expression of flagella-related genes.</text>
</comment>
<accession>A0A1H9Z311</accession>
<comment type="similarity">
    <text evidence="6">Belongs to the sigma-70 factor family. FliA subfamily.</text>
</comment>
<dbReference type="AlphaFoldDB" id="A0A1H9Z311"/>
<dbReference type="GO" id="GO:0003677">
    <property type="term" value="F:DNA binding"/>
    <property type="evidence" value="ECO:0007669"/>
    <property type="project" value="UniProtKB-UniRule"/>
</dbReference>
<dbReference type="GO" id="GO:0006352">
    <property type="term" value="P:DNA-templated transcription initiation"/>
    <property type="evidence" value="ECO:0007669"/>
    <property type="project" value="UniProtKB-UniRule"/>
</dbReference>
<evidence type="ECO:0000259" key="7">
    <source>
        <dbReference type="PROSITE" id="PS00715"/>
    </source>
</evidence>
<dbReference type="PRINTS" id="PR00046">
    <property type="entry name" value="SIGMA70FCT"/>
</dbReference>
<feature type="region of interest" description="Sigma-70 factor domain-4" evidence="6">
    <location>
        <begin position="187"/>
        <end position="235"/>
    </location>
</feature>
<dbReference type="InterPro" id="IPR013324">
    <property type="entry name" value="RNA_pol_sigma_r3/r4-like"/>
</dbReference>
<comment type="subcellular location">
    <subcellularLocation>
        <location evidence="6">Cytoplasm</location>
    </subcellularLocation>
</comment>
<dbReference type="HAMAP" id="MF_00962">
    <property type="entry name" value="Sigma70_FliA"/>
    <property type="match status" value="1"/>
</dbReference>
<dbReference type="Pfam" id="PF04545">
    <property type="entry name" value="Sigma70_r4"/>
    <property type="match status" value="1"/>
</dbReference>
<dbReference type="InterPro" id="IPR013325">
    <property type="entry name" value="RNA_pol_sigma_r2"/>
</dbReference>
<feature type="short sequence motif" description="Interaction with polymerase core subunit RpoC" evidence="6">
    <location>
        <begin position="48"/>
        <end position="51"/>
    </location>
</feature>
<dbReference type="InterPro" id="IPR012845">
    <property type="entry name" value="RNA_pol_sigma_FliA_WhiG"/>
</dbReference>
<evidence type="ECO:0000313" key="8">
    <source>
        <dbReference type="EMBL" id="SES75897.1"/>
    </source>
</evidence>
<reference evidence="9" key="1">
    <citation type="submission" date="2016-10" db="EMBL/GenBank/DDBJ databases">
        <authorList>
            <person name="Varghese N."/>
            <person name="Submissions S."/>
        </authorList>
    </citation>
    <scope>NUCLEOTIDE SEQUENCE [LARGE SCALE GENOMIC DNA]</scope>
    <source>
        <strain evidence="9">CGMCC 1.6489</strain>
    </source>
</reference>
<dbReference type="Pfam" id="PF04542">
    <property type="entry name" value="Sigma70_r2"/>
    <property type="match status" value="1"/>
</dbReference>
<evidence type="ECO:0000313" key="9">
    <source>
        <dbReference type="Proteomes" id="UP000198762"/>
    </source>
</evidence>
<gene>
    <name evidence="6" type="primary">fliA</name>
    <name evidence="8" type="ORF">SAMN04487962_101454</name>
</gene>
<dbReference type="GO" id="GO:0016987">
    <property type="term" value="F:sigma factor activity"/>
    <property type="evidence" value="ECO:0007669"/>
    <property type="project" value="UniProtKB-UniRule"/>
</dbReference>
<dbReference type="SUPFAM" id="SSF88946">
    <property type="entry name" value="Sigma2 domain of RNA polymerase sigma factors"/>
    <property type="match status" value="1"/>
</dbReference>
<dbReference type="FunFam" id="1.10.1740.10:FF:000002">
    <property type="entry name" value="RNA polymerase sigma factor FliA"/>
    <property type="match status" value="1"/>
</dbReference>
<dbReference type="SUPFAM" id="SSF88659">
    <property type="entry name" value="Sigma3 and sigma4 domains of RNA polymerase sigma factors"/>
    <property type="match status" value="2"/>
</dbReference>
<dbReference type="InterPro" id="IPR028617">
    <property type="entry name" value="Sigma70_FliA"/>
</dbReference>
<dbReference type="STRING" id="430453.SAMN04487962_101454"/>
<dbReference type="CDD" id="cd06171">
    <property type="entry name" value="Sigma70_r4"/>
    <property type="match status" value="1"/>
</dbReference>
<feature type="region of interest" description="Sigma-70 factor domain-2" evidence="6">
    <location>
        <begin position="21"/>
        <end position="93"/>
    </location>
</feature>
<dbReference type="NCBIfam" id="TIGR02937">
    <property type="entry name" value="sigma70-ECF"/>
    <property type="match status" value="1"/>
</dbReference>
<dbReference type="InterPro" id="IPR007630">
    <property type="entry name" value="RNA_pol_sigma70_r4"/>
</dbReference>
<evidence type="ECO:0000256" key="3">
    <source>
        <dbReference type="ARBA" id="ARBA00023082"/>
    </source>
</evidence>
<evidence type="ECO:0000256" key="2">
    <source>
        <dbReference type="ARBA" id="ARBA00023015"/>
    </source>
</evidence>
<feature type="domain" description="RNA polymerase sigma-70" evidence="7">
    <location>
        <begin position="48"/>
        <end position="61"/>
    </location>
</feature>
<dbReference type="NCBIfam" id="NF005413">
    <property type="entry name" value="PRK06986.1"/>
    <property type="match status" value="1"/>
</dbReference>
<dbReference type="Proteomes" id="UP000198762">
    <property type="component" value="Unassembled WGS sequence"/>
</dbReference>
<dbReference type="Gene3D" id="1.20.140.160">
    <property type="match status" value="1"/>
</dbReference>
<dbReference type="Gene3D" id="1.10.1740.10">
    <property type="match status" value="1"/>
</dbReference>
<dbReference type="PIRSF" id="PIRSF000770">
    <property type="entry name" value="RNA_pol_sigma-SigE/K"/>
    <property type="match status" value="1"/>
</dbReference>
<dbReference type="EMBL" id="FOHZ01000001">
    <property type="protein sequence ID" value="SES75897.1"/>
    <property type="molecule type" value="Genomic_DNA"/>
</dbReference>
<keyword evidence="1 6" id="KW-0963">Cytoplasm</keyword>
<evidence type="ECO:0000256" key="5">
    <source>
        <dbReference type="ARBA" id="ARBA00023163"/>
    </source>
</evidence>
<evidence type="ECO:0000256" key="1">
    <source>
        <dbReference type="ARBA" id="ARBA00022490"/>
    </source>
</evidence>
<keyword evidence="5 6" id="KW-0804">Transcription</keyword>
<dbReference type="GO" id="GO:0003899">
    <property type="term" value="F:DNA-directed RNA polymerase activity"/>
    <property type="evidence" value="ECO:0007669"/>
    <property type="project" value="InterPro"/>
</dbReference>
<dbReference type="InterPro" id="IPR000943">
    <property type="entry name" value="RNA_pol_sigma70"/>
</dbReference>
<name>A0A1H9Z311_9GAMM</name>
<dbReference type="PANTHER" id="PTHR30385">
    <property type="entry name" value="SIGMA FACTOR F FLAGELLAR"/>
    <property type="match status" value="1"/>
</dbReference>
<keyword evidence="3 6" id="KW-0731">Sigma factor</keyword>
<keyword evidence="4 6" id="KW-0238">DNA-binding</keyword>
<dbReference type="NCBIfam" id="TIGR02479">
    <property type="entry name" value="FliA_WhiG"/>
    <property type="match status" value="1"/>
</dbReference>
<feature type="DNA-binding region" description="H-T-H motif" evidence="6">
    <location>
        <begin position="209"/>
        <end position="228"/>
    </location>
</feature>
<protein>
    <recommendedName>
        <fullName evidence="6">RNA polymerase sigma factor FliA</fullName>
    </recommendedName>
    <alternativeName>
        <fullName evidence="6">RNA polymerase sigma factor for flagellar operon</fullName>
    </alternativeName>
    <alternativeName>
        <fullName evidence="6">Sigma F</fullName>
    </alternativeName>
    <alternativeName>
        <fullName evidence="6">Sigma-28</fullName>
    </alternativeName>
</protein>
<sequence>MTLARRLGIYHQTGRDSAHQLVEQHAPLVKKIALHLMARLPDSVQLDDLVQAGMVGLLEAAAKYQSDRGASFETYAGIRIRGAIVDEIRKGDWVPRSVHRNARRVSAAIKAVEDREGREAQDQEVAQELGMSLSEYHSCLSDASSGRLFSLDELNETGELPIQEQEGSDNPLDDVSGAAFRHNLAAAINDLPEREKLVLSLYYQEELNLKEIGAVLGVSESRVSQIHSQAALRLRGRLSDWQAGDAGSV</sequence>
<keyword evidence="9" id="KW-1185">Reference proteome</keyword>
<dbReference type="InterPro" id="IPR007624">
    <property type="entry name" value="RNA_pol_sigma70_r3"/>
</dbReference>
<organism evidence="8 9">
    <name type="scientific">Marinobacter segnicrescens</name>
    <dbReference type="NCBI Taxonomy" id="430453"/>
    <lineage>
        <taxon>Bacteria</taxon>
        <taxon>Pseudomonadati</taxon>
        <taxon>Pseudomonadota</taxon>
        <taxon>Gammaproteobacteria</taxon>
        <taxon>Pseudomonadales</taxon>
        <taxon>Marinobacteraceae</taxon>
        <taxon>Marinobacter</taxon>
    </lineage>
</organism>
<evidence type="ECO:0000256" key="4">
    <source>
        <dbReference type="ARBA" id="ARBA00023125"/>
    </source>
</evidence>
<comment type="caution">
    <text evidence="6">Lacks conserved residue(s) required for the propagation of feature annotation.</text>
</comment>
<dbReference type="PROSITE" id="PS00715">
    <property type="entry name" value="SIGMA70_1"/>
    <property type="match status" value="1"/>
</dbReference>
<dbReference type="Pfam" id="PF04539">
    <property type="entry name" value="Sigma70_r3"/>
    <property type="match status" value="1"/>
</dbReference>
<dbReference type="RefSeq" id="WP_091848578.1">
    <property type="nucleotide sequence ID" value="NZ_FOHZ01000001.1"/>
</dbReference>
<dbReference type="GO" id="GO:0005737">
    <property type="term" value="C:cytoplasm"/>
    <property type="evidence" value="ECO:0007669"/>
    <property type="project" value="UniProtKB-SubCell"/>
</dbReference>
<dbReference type="InterPro" id="IPR007627">
    <property type="entry name" value="RNA_pol_sigma70_r2"/>
</dbReference>
<dbReference type="PANTHER" id="PTHR30385:SF7">
    <property type="entry name" value="RNA POLYMERASE SIGMA FACTOR FLIA"/>
    <property type="match status" value="1"/>
</dbReference>